<evidence type="ECO:0000313" key="1">
    <source>
        <dbReference type="EMBL" id="PAY49220.1"/>
    </source>
</evidence>
<dbReference type="AlphaFoldDB" id="A0A9X6S6Q2"/>
<organism evidence="1 2">
    <name type="scientific">Ligilactobacillus salivarius</name>
    <dbReference type="NCBI Taxonomy" id="1624"/>
    <lineage>
        <taxon>Bacteria</taxon>
        <taxon>Bacillati</taxon>
        <taxon>Bacillota</taxon>
        <taxon>Bacilli</taxon>
        <taxon>Lactobacillales</taxon>
        <taxon>Lactobacillaceae</taxon>
        <taxon>Ligilactobacillus</taxon>
    </lineage>
</organism>
<accession>A0A9X6S6Q2</accession>
<sequence>MKNKGEDRMKAELQTIKKMMELKNEGKFKEYLSRPVVSGYKAEITDKKVEVSADYTGFVYKYKRTIIEKEDFKEVLKQLRKLGKYNETKLKGINKVGRYIEDNYYDYLKEVVEYNAEFERLRNDWAGYEVHEGFSDDEFLHEYLLPLGWKLDKKLYRNTKLSRLEDKYSELKDYVRTLDSELSGESHYHTVSLTVG</sequence>
<gene>
    <name evidence="1" type="ORF">A8C52_04570</name>
</gene>
<dbReference type="Proteomes" id="UP000218139">
    <property type="component" value="Unassembled WGS sequence"/>
</dbReference>
<reference evidence="1 2" key="1">
    <citation type="submission" date="2016-05" db="EMBL/GenBank/DDBJ databases">
        <authorList>
            <person name="Lee J.-Y."/>
            <person name="Kim E.B."/>
            <person name="Choi Y.-J."/>
        </authorList>
    </citation>
    <scope>NUCLEOTIDE SEQUENCE [LARGE SCALE GENOMIC DNA]</scope>
    <source>
        <strain evidence="1 2">KLA006</strain>
    </source>
</reference>
<dbReference type="RefSeq" id="WP_086201386.1">
    <property type="nucleotide sequence ID" value="NZ_LXZG01000095.1"/>
</dbReference>
<proteinExistence type="predicted"/>
<evidence type="ECO:0000313" key="2">
    <source>
        <dbReference type="Proteomes" id="UP000218139"/>
    </source>
</evidence>
<protein>
    <submittedName>
        <fullName evidence="1">Uncharacterized protein</fullName>
    </submittedName>
</protein>
<dbReference type="EMBL" id="LXZO01000044">
    <property type="protein sequence ID" value="PAY49220.1"/>
    <property type="molecule type" value="Genomic_DNA"/>
</dbReference>
<name>A0A9X6S6Q2_9LACO</name>
<comment type="caution">
    <text evidence="1">The sequence shown here is derived from an EMBL/GenBank/DDBJ whole genome shotgun (WGS) entry which is preliminary data.</text>
</comment>